<dbReference type="Proteomes" id="UP001651050">
    <property type="component" value="Unassembled WGS sequence"/>
</dbReference>
<name>A0ABT0J5E4_9MICO</name>
<organism evidence="2 3">
    <name type="scientific">Isoptericola peretonis</name>
    <dbReference type="NCBI Taxonomy" id="2918523"/>
    <lineage>
        <taxon>Bacteria</taxon>
        <taxon>Bacillati</taxon>
        <taxon>Actinomycetota</taxon>
        <taxon>Actinomycetes</taxon>
        <taxon>Micrococcales</taxon>
        <taxon>Promicromonosporaceae</taxon>
        <taxon>Isoptericola</taxon>
    </lineage>
</organism>
<dbReference type="RefSeq" id="WP_416344588.1">
    <property type="nucleotide sequence ID" value="NZ_JALQCY010000004.1"/>
</dbReference>
<proteinExistence type="predicted"/>
<evidence type="ECO:0000313" key="2">
    <source>
        <dbReference type="EMBL" id="MCK9794725.1"/>
    </source>
</evidence>
<sequence>MDDELFGDNASPFTVADALRTGLSRKQLRAGRRWDAPFTGIRLPAGGATDLRARCRALSEALDDGVAFSHGTALMLLGVELPWTHVHDARLHVITRRSADRAERPGVVAHWTRQTFLETTEIDGLLVTSPAQTLVHVGCDLRMPDDVVVLGDALMRRKRMLTSPAELETIAERTRKVKGIVQVREEISRMRPGTDSSTETRTRLLLVDAGLPCPLVNGVVYAPDGTYVKRVDLLYPSQKVAIEYDGDQHRTDRAQWQDDIRRRRLLESLGWTVIVVVADDLRDPTQLVARVRAALRV</sequence>
<gene>
    <name evidence="2" type="ORF">M1843_13305</name>
</gene>
<dbReference type="EMBL" id="JALQCY010000004">
    <property type="protein sequence ID" value="MCK9794725.1"/>
    <property type="molecule type" value="Genomic_DNA"/>
</dbReference>
<dbReference type="InterPro" id="IPR011335">
    <property type="entry name" value="Restrct_endonuc-II-like"/>
</dbReference>
<dbReference type="SUPFAM" id="SSF52980">
    <property type="entry name" value="Restriction endonuclease-like"/>
    <property type="match status" value="1"/>
</dbReference>
<reference evidence="2 3" key="1">
    <citation type="submission" date="2022-02" db="EMBL/GenBank/DDBJ databases">
        <title>The car tank lid bacteriome: a reservoir of bacteria with potential in bioremediation of fuel.</title>
        <authorList>
            <person name="Vidal-Verdu A."/>
            <person name="Gomez-Martinez D."/>
            <person name="Latorre-Perez A."/>
            <person name="Pereto J."/>
            <person name="Porcar M."/>
        </authorList>
    </citation>
    <scope>NUCLEOTIDE SEQUENCE [LARGE SCALE GENOMIC DNA]</scope>
    <source>
        <strain evidence="2 3">4D.3</strain>
    </source>
</reference>
<protein>
    <submittedName>
        <fullName evidence="2">DUF559 domain-containing protein</fullName>
    </submittedName>
</protein>
<dbReference type="InterPro" id="IPR007569">
    <property type="entry name" value="DUF559"/>
</dbReference>
<dbReference type="Gene3D" id="3.40.960.10">
    <property type="entry name" value="VSR Endonuclease"/>
    <property type="match status" value="1"/>
</dbReference>
<evidence type="ECO:0000259" key="1">
    <source>
        <dbReference type="Pfam" id="PF04480"/>
    </source>
</evidence>
<evidence type="ECO:0000313" key="3">
    <source>
        <dbReference type="Proteomes" id="UP001651050"/>
    </source>
</evidence>
<accession>A0ABT0J5E4</accession>
<keyword evidence="3" id="KW-1185">Reference proteome</keyword>
<comment type="caution">
    <text evidence="2">The sequence shown here is derived from an EMBL/GenBank/DDBJ whole genome shotgun (WGS) entry which is preliminary data.</text>
</comment>
<feature type="domain" description="DUF559" evidence="1">
    <location>
        <begin position="227"/>
        <end position="291"/>
    </location>
</feature>
<dbReference type="Pfam" id="PF04480">
    <property type="entry name" value="DUF559"/>
    <property type="match status" value="1"/>
</dbReference>